<name>A0AAW2F8R1_9HYME</name>
<dbReference type="EMBL" id="JADYXP020000013">
    <property type="protein sequence ID" value="KAL0110926.1"/>
    <property type="molecule type" value="Genomic_DNA"/>
</dbReference>
<proteinExistence type="predicted"/>
<keyword evidence="2" id="KW-1185">Reference proteome</keyword>
<comment type="caution">
    <text evidence="1">The sequence shown here is derived from an EMBL/GenBank/DDBJ whole genome shotgun (WGS) entry which is preliminary data.</text>
</comment>
<sequence>MNDDIFNTPQTSLAKRKVLTRSDSEESISKIEDRGNEDRSLKRKYSKSVRCNDELQQLNFRIKQIHNDVEKYFKRLSKKMKGMKNSILYDLNKKGEAVKSTIAINLASAPGES</sequence>
<dbReference type="AlphaFoldDB" id="A0AAW2F8R1"/>
<protein>
    <submittedName>
        <fullName evidence="1">Uncharacterized protein</fullName>
    </submittedName>
</protein>
<evidence type="ECO:0000313" key="2">
    <source>
        <dbReference type="Proteomes" id="UP001430953"/>
    </source>
</evidence>
<dbReference type="Proteomes" id="UP001430953">
    <property type="component" value="Unassembled WGS sequence"/>
</dbReference>
<evidence type="ECO:0000313" key="1">
    <source>
        <dbReference type="EMBL" id="KAL0110926.1"/>
    </source>
</evidence>
<gene>
    <name evidence="1" type="ORF">PUN28_012762</name>
</gene>
<accession>A0AAW2F8R1</accession>
<reference evidence="1 2" key="1">
    <citation type="submission" date="2023-03" db="EMBL/GenBank/DDBJ databases">
        <title>High recombination rates correlate with genetic variation in Cardiocondyla obscurior ants.</title>
        <authorList>
            <person name="Errbii M."/>
        </authorList>
    </citation>
    <scope>NUCLEOTIDE SEQUENCE [LARGE SCALE GENOMIC DNA]</scope>
    <source>
        <strain evidence="1">Alpha-2009</strain>
        <tissue evidence="1">Whole body</tissue>
    </source>
</reference>
<organism evidence="1 2">
    <name type="scientific">Cardiocondyla obscurior</name>
    <dbReference type="NCBI Taxonomy" id="286306"/>
    <lineage>
        <taxon>Eukaryota</taxon>
        <taxon>Metazoa</taxon>
        <taxon>Ecdysozoa</taxon>
        <taxon>Arthropoda</taxon>
        <taxon>Hexapoda</taxon>
        <taxon>Insecta</taxon>
        <taxon>Pterygota</taxon>
        <taxon>Neoptera</taxon>
        <taxon>Endopterygota</taxon>
        <taxon>Hymenoptera</taxon>
        <taxon>Apocrita</taxon>
        <taxon>Aculeata</taxon>
        <taxon>Formicoidea</taxon>
        <taxon>Formicidae</taxon>
        <taxon>Myrmicinae</taxon>
        <taxon>Cardiocondyla</taxon>
    </lineage>
</organism>